<feature type="transmembrane region" description="Helical" evidence="6">
    <location>
        <begin position="37"/>
        <end position="60"/>
    </location>
</feature>
<feature type="transmembrane region" description="Helical" evidence="6">
    <location>
        <begin position="103"/>
        <end position="120"/>
    </location>
</feature>
<feature type="transmembrane region" description="Helical" evidence="6">
    <location>
        <begin position="342"/>
        <end position="359"/>
    </location>
</feature>
<keyword evidence="5 6" id="KW-0472">Membrane</keyword>
<sequence length="484" mass="52404">MGKPATANDDLPSEFQQVITIDEAVDKIGLGKFQHKVLFATGTCFMADSVQVMLLSILTRKLQREWEFEESLTSYIASCLFAGATVGTLILGPLGDRWGRKPVLCLAAVIISIFGFVTALCNHYLALFPTFFCVGFGVGGLTVPFDILAEFLDTESRGTYLLLIKYFWTIGSMIVPVLGYLTIELAGSWRLFAALCTLPCLLSLITGILFVPESPRWLVSKGKNEKALVILRDAAKDNGVDADIAFPLNTVIADEKMEEATFADLLSPRWRKLMLTLAVIWATYCFAFYGSILTITRVFDTGEDGADEDFDYSAIFLSSAAELIGTTLAIRLIDTIGRIKTLVGSCIIGGIGIFSLCLTDEKVARWVQICCALVARAAQMSMACVAWISTAELLSTEILSTGHSAVNACARFGAVFCPFLVDGNNSLAFVGTVLLIVHLITAISGSTLLETKGIAMGKAILLEEARSQDNAEDYHKMEGTGAFA</sequence>
<name>A0A7S3PWI5_9STRA</name>
<accession>A0A7S3PWI5</accession>
<evidence type="ECO:0000256" key="5">
    <source>
        <dbReference type="ARBA" id="ARBA00023136"/>
    </source>
</evidence>
<feature type="transmembrane region" description="Helical" evidence="6">
    <location>
        <begin position="427"/>
        <end position="449"/>
    </location>
</feature>
<evidence type="ECO:0000256" key="4">
    <source>
        <dbReference type="ARBA" id="ARBA00022989"/>
    </source>
</evidence>
<keyword evidence="2" id="KW-0813">Transport</keyword>
<evidence type="ECO:0000256" key="2">
    <source>
        <dbReference type="ARBA" id="ARBA00022448"/>
    </source>
</evidence>
<evidence type="ECO:0000313" key="8">
    <source>
        <dbReference type="EMBL" id="CAE0457584.1"/>
    </source>
</evidence>
<evidence type="ECO:0000256" key="6">
    <source>
        <dbReference type="SAM" id="Phobius"/>
    </source>
</evidence>
<protein>
    <recommendedName>
        <fullName evidence="7">Major facilitator superfamily (MFS) profile domain-containing protein</fullName>
    </recommendedName>
</protein>
<gene>
    <name evidence="8" type="ORF">CDEB00056_LOCUS2425</name>
</gene>
<comment type="subcellular location">
    <subcellularLocation>
        <location evidence="1">Membrane</location>
        <topology evidence="1">Multi-pass membrane protein</topology>
    </subcellularLocation>
</comment>
<keyword evidence="4 6" id="KW-1133">Transmembrane helix</keyword>
<feature type="transmembrane region" description="Helical" evidence="6">
    <location>
        <begin position="273"/>
        <end position="292"/>
    </location>
</feature>
<dbReference type="Pfam" id="PF00083">
    <property type="entry name" value="Sugar_tr"/>
    <property type="match status" value="1"/>
</dbReference>
<dbReference type="GO" id="GO:0022857">
    <property type="term" value="F:transmembrane transporter activity"/>
    <property type="evidence" value="ECO:0007669"/>
    <property type="project" value="InterPro"/>
</dbReference>
<dbReference type="GO" id="GO:0016020">
    <property type="term" value="C:membrane"/>
    <property type="evidence" value="ECO:0007669"/>
    <property type="project" value="UniProtKB-SubCell"/>
</dbReference>
<evidence type="ECO:0000259" key="7">
    <source>
        <dbReference type="PROSITE" id="PS50850"/>
    </source>
</evidence>
<feature type="transmembrane region" description="Helical" evidence="6">
    <location>
        <begin position="160"/>
        <end position="183"/>
    </location>
</feature>
<feature type="transmembrane region" description="Helical" evidence="6">
    <location>
        <begin position="189"/>
        <end position="211"/>
    </location>
</feature>
<dbReference type="Gene3D" id="1.20.1250.20">
    <property type="entry name" value="MFS general substrate transporter like domains"/>
    <property type="match status" value="1"/>
</dbReference>
<feature type="transmembrane region" description="Helical" evidence="6">
    <location>
        <begin position="312"/>
        <end position="330"/>
    </location>
</feature>
<organism evidence="8">
    <name type="scientific">Chaetoceros debilis</name>
    <dbReference type="NCBI Taxonomy" id="122233"/>
    <lineage>
        <taxon>Eukaryota</taxon>
        <taxon>Sar</taxon>
        <taxon>Stramenopiles</taxon>
        <taxon>Ochrophyta</taxon>
        <taxon>Bacillariophyta</taxon>
        <taxon>Coscinodiscophyceae</taxon>
        <taxon>Chaetocerotophycidae</taxon>
        <taxon>Chaetocerotales</taxon>
        <taxon>Chaetocerotaceae</taxon>
        <taxon>Chaetoceros</taxon>
    </lineage>
</organism>
<feature type="domain" description="Major facilitator superfamily (MFS) profile" evidence="7">
    <location>
        <begin position="37"/>
        <end position="449"/>
    </location>
</feature>
<evidence type="ECO:0000256" key="3">
    <source>
        <dbReference type="ARBA" id="ARBA00022692"/>
    </source>
</evidence>
<dbReference type="InterPro" id="IPR005828">
    <property type="entry name" value="MFS_sugar_transport-like"/>
</dbReference>
<feature type="transmembrane region" description="Helical" evidence="6">
    <location>
        <begin position="72"/>
        <end position="91"/>
    </location>
</feature>
<feature type="transmembrane region" description="Helical" evidence="6">
    <location>
        <begin position="126"/>
        <end position="148"/>
    </location>
</feature>
<keyword evidence="3 6" id="KW-0812">Transmembrane</keyword>
<proteinExistence type="predicted"/>
<dbReference type="PROSITE" id="PS50850">
    <property type="entry name" value="MFS"/>
    <property type="match status" value="1"/>
</dbReference>
<evidence type="ECO:0000256" key="1">
    <source>
        <dbReference type="ARBA" id="ARBA00004141"/>
    </source>
</evidence>
<dbReference type="PANTHER" id="PTHR23511:SF34">
    <property type="entry name" value="SYNAPTIC VESICLE GLYCOPROTEIN 2"/>
    <property type="match status" value="1"/>
</dbReference>
<dbReference type="PANTHER" id="PTHR23511">
    <property type="entry name" value="SYNAPTIC VESICLE GLYCOPROTEIN 2"/>
    <property type="match status" value="1"/>
</dbReference>
<dbReference type="SUPFAM" id="SSF103473">
    <property type="entry name" value="MFS general substrate transporter"/>
    <property type="match status" value="1"/>
</dbReference>
<reference evidence="8" key="1">
    <citation type="submission" date="2021-01" db="EMBL/GenBank/DDBJ databases">
        <authorList>
            <person name="Corre E."/>
            <person name="Pelletier E."/>
            <person name="Niang G."/>
            <person name="Scheremetjew M."/>
            <person name="Finn R."/>
            <person name="Kale V."/>
            <person name="Holt S."/>
            <person name="Cochrane G."/>
            <person name="Meng A."/>
            <person name="Brown T."/>
            <person name="Cohen L."/>
        </authorList>
    </citation>
    <scope>NUCLEOTIDE SEQUENCE</scope>
    <source>
        <strain evidence="8">MM31A-1</strain>
    </source>
</reference>
<dbReference type="InterPro" id="IPR036259">
    <property type="entry name" value="MFS_trans_sf"/>
</dbReference>
<dbReference type="InterPro" id="IPR020846">
    <property type="entry name" value="MFS_dom"/>
</dbReference>
<dbReference type="EMBL" id="HBIO01003530">
    <property type="protein sequence ID" value="CAE0457584.1"/>
    <property type="molecule type" value="Transcribed_RNA"/>
</dbReference>
<dbReference type="AlphaFoldDB" id="A0A7S3PWI5"/>